<keyword evidence="1" id="KW-0697">Rotamase</keyword>
<dbReference type="EC" id="5.2.1.8" evidence="4"/>
<evidence type="ECO:0000256" key="2">
    <source>
        <dbReference type="SAM" id="Phobius"/>
    </source>
</evidence>
<evidence type="ECO:0000256" key="1">
    <source>
        <dbReference type="PROSITE-ProRule" id="PRU00278"/>
    </source>
</evidence>
<name>A0A1V6C992_UNCT6</name>
<dbReference type="Pfam" id="PF13624">
    <property type="entry name" value="SurA_N_3"/>
    <property type="match status" value="1"/>
</dbReference>
<proteinExistence type="predicted"/>
<dbReference type="SUPFAM" id="SSF54534">
    <property type="entry name" value="FKBP-like"/>
    <property type="match status" value="1"/>
</dbReference>
<dbReference type="PROSITE" id="PS50198">
    <property type="entry name" value="PPIC_PPIASE_2"/>
    <property type="match status" value="1"/>
</dbReference>
<sequence length="306" mass="35497">MKIKENLKNCYKGFTTGIKRCFSDRKKRKRIIITVASVIVVVIAAYFGWRQILKKNAIAIVNGEIITLSELKNKISTYPEFYQEYVRQVPQQALEDYIGEKLLTQKAKKYERKYSKKIKQELENYKNDLLIKEFLTDQVLSKADISQDEIKTYYNNNLKDFLVPEKIHLYEIVVPTQEAAEDVLKRLSEGEDFSEIAKRESISSSREKGGDLGMIARGQLTPEIEETLFSMKPNQVLGKTVKTEQGYHILKVGEIQPSHLQTVEEATPTIRQILITQKRSQLLNTYLNQLKNESKIIRFNDKLKQL</sequence>
<feature type="domain" description="PpiC" evidence="3">
    <location>
        <begin position="164"/>
        <end position="254"/>
    </location>
</feature>
<evidence type="ECO:0000313" key="4">
    <source>
        <dbReference type="EMBL" id="OQB73444.1"/>
    </source>
</evidence>
<dbReference type="Gene3D" id="3.10.50.40">
    <property type="match status" value="1"/>
</dbReference>
<evidence type="ECO:0000259" key="3">
    <source>
        <dbReference type="PROSITE" id="PS50198"/>
    </source>
</evidence>
<organism evidence="4">
    <name type="scientific">candidate division TA06 bacterium ADurb.Bin131</name>
    <dbReference type="NCBI Taxonomy" id="1852827"/>
    <lineage>
        <taxon>Bacteria</taxon>
        <taxon>Bacteria division TA06</taxon>
    </lineage>
</organism>
<accession>A0A1V6C992</accession>
<feature type="transmembrane region" description="Helical" evidence="2">
    <location>
        <begin position="31"/>
        <end position="49"/>
    </location>
</feature>
<dbReference type="Proteomes" id="UP000485562">
    <property type="component" value="Unassembled WGS sequence"/>
</dbReference>
<dbReference type="Pfam" id="PF13145">
    <property type="entry name" value="Rotamase_2"/>
    <property type="match status" value="1"/>
</dbReference>
<dbReference type="EMBL" id="MWDQ01000080">
    <property type="protein sequence ID" value="OQB73444.1"/>
    <property type="molecule type" value="Genomic_DNA"/>
</dbReference>
<gene>
    <name evidence="4" type="primary">prsA1</name>
    <name evidence="4" type="ORF">BWX89_00960</name>
</gene>
<keyword evidence="2" id="KW-0812">Transmembrane</keyword>
<dbReference type="GO" id="GO:0003755">
    <property type="term" value="F:peptidyl-prolyl cis-trans isomerase activity"/>
    <property type="evidence" value="ECO:0007669"/>
    <property type="project" value="UniProtKB-KW"/>
</dbReference>
<dbReference type="AlphaFoldDB" id="A0A1V6C992"/>
<comment type="caution">
    <text evidence="4">The sequence shown here is derived from an EMBL/GenBank/DDBJ whole genome shotgun (WGS) entry which is preliminary data.</text>
</comment>
<dbReference type="InterPro" id="IPR000297">
    <property type="entry name" value="PPIase_PpiC"/>
</dbReference>
<keyword evidence="2" id="KW-1133">Transmembrane helix</keyword>
<dbReference type="Gene3D" id="1.10.4030.10">
    <property type="entry name" value="Porin chaperone SurA, peptide-binding domain"/>
    <property type="match status" value="1"/>
</dbReference>
<dbReference type="InterPro" id="IPR046357">
    <property type="entry name" value="PPIase_dom_sf"/>
</dbReference>
<keyword evidence="2" id="KW-0472">Membrane</keyword>
<dbReference type="PANTHER" id="PTHR47245">
    <property type="entry name" value="PEPTIDYLPROLYL ISOMERASE"/>
    <property type="match status" value="1"/>
</dbReference>
<reference evidence="4" key="1">
    <citation type="submission" date="2017-02" db="EMBL/GenBank/DDBJ databases">
        <title>Delving into the versatile metabolic prowess of the omnipresent phylum Bacteroidetes.</title>
        <authorList>
            <person name="Nobu M.K."/>
            <person name="Mei R."/>
            <person name="Narihiro T."/>
            <person name="Kuroda K."/>
            <person name="Liu W.-T."/>
        </authorList>
    </citation>
    <scope>NUCLEOTIDE SEQUENCE</scope>
    <source>
        <strain evidence="4">ADurb.Bin131</strain>
    </source>
</reference>
<protein>
    <submittedName>
        <fullName evidence="4">Foldase protein PrsA 1</fullName>
        <ecNumber evidence="4">5.2.1.8</ecNumber>
    </submittedName>
</protein>
<dbReference type="InterPro" id="IPR050245">
    <property type="entry name" value="PrsA_foldase"/>
</dbReference>
<keyword evidence="1 4" id="KW-0413">Isomerase</keyword>
<dbReference type="PANTHER" id="PTHR47245:SF2">
    <property type="entry name" value="PEPTIDYL-PROLYL CIS-TRANS ISOMERASE HP_0175-RELATED"/>
    <property type="match status" value="1"/>
</dbReference>